<dbReference type="PANTHER" id="PTHR36110:SF4">
    <property type="entry name" value="RING-CLEAVING DIOXYGENASE MHQA-RELATED"/>
    <property type="match status" value="1"/>
</dbReference>
<organism evidence="2 3">
    <name type="scientific">Macrococcus carouselicus</name>
    <dbReference type="NCBI Taxonomy" id="69969"/>
    <lineage>
        <taxon>Bacteria</taxon>
        <taxon>Bacillati</taxon>
        <taxon>Bacillota</taxon>
        <taxon>Bacilli</taxon>
        <taxon>Bacillales</taxon>
        <taxon>Staphylococcaceae</taxon>
        <taxon>Macrococcus</taxon>
    </lineage>
</organism>
<dbReference type="AlphaFoldDB" id="A0A9Q8FRU2"/>
<name>A0A9Q8FRU2_9STAP</name>
<protein>
    <submittedName>
        <fullName evidence="2">Ring-cleaving dioxygenase</fullName>
    </submittedName>
</protein>
<dbReference type="GO" id="GO:0051213">
    <property type="term" value="F:dioxygenase activity"/>
    <property type="evidence" value="ECO:0007669"/>
    <property type="project" value="UniProtKB-KW"/>
</dbReference>
<keyword evidence="2" id="KW-0223">Dioxygenase</keyword>
<feature type="domain" description="VOC" evidence="1">
    <location>
        <begin position="156"/>
        <end position="277"/>
    </location>
</feature>
<sequence length="318" mass="35545">MELLGIHHVAAITTDIQKCYDFYHQILGMKLIKETVNQENTTSHQLYFGDREGSPGTVITFFESKKGRHHQKGTDAIFAYALRVPTDRSLYAYKLRFDDYQVRHDAVIQLHGKHALPFYDCDDRLVYLISDENNTGILSGIPDDLSPVESIHQINGVGPVLLNINHTLVTASVLHQIMGMARAGAYQHRESNEAVEVFKMAEGGNGGEVHLLQQNTPVAKIGAGGINHVAFRVKDINAALEVLNKAEISHSGIIDRHYFKSLYFRDLSGVLFELATDEPGFTVDEPVDSLGSSFSIPQVLEYQRHEIQTHLKPIKKGE</sequence>
<feature type="domain" description="VOC" evidence="1">
    <location>
        <begin position="5"/>
        <end position="131"/>
    </location>
</feature>
<evidence type="ECO:0000313" key="2">
    <source>
        <dbReference type="EMBL" id="TDM04219.1"/>
    </source>
</evidence>
<dbReference type="OrthoDB" id="2408010at2"/>
<reference evidence="2 3" key="1">
    <citation type="submission" date="2019-01" db="EMBL/GenBank/DDBJ databases">
        <title>Draft genome sequences of the type strains of six Macrococcus species.</title>
        <authorList>
            <person name="Mazhar S."/>
            <person name="Altermann E."/>
            <person name="Hill C."/>
            <person name="Mcauliffe O."/>
        </authorList>
    </citation>
    <scope>NUCLEOTIDE SEQUENCE [LARGE SCALE GENOMIC DNA]</scope>
    <source>
        <strain evidence="2 3">ATCC 51828</strain>
    </source>
</reference>
<proteinExistence type="predicted"/>
<dbReference type="PANTHER" id="PTHR36110">
    <property type="entry name" value="RING-CLEAVING DIOXYGENASE MHQE-RELATED"/>
    <property type="match status" value="1"/>
</dbReference>
<dbReference type="Gene3D" id="3.10.180.10">
    <property type="entry name" value="2,3-Dihydroxybiphenyl 1,2-Dioxygenase, domain 1"/>
    <property type="match status" value="2"/>
</dbReference>
<keyword evidence="3" id="KW-1185">Reference proteome</keyword>
<dbReference type="InterPro" id="IPR029068">
    <property type="entry name" value="Glyas_Bleomycin-R_OHBP_Dase"/>
</dbReference>
<dbReference type="Proteomes" id="UP000295280">
    <property type="component" value="Unassembled WGS sequence"/>
</dbReference>
<gene>
    <name evidence="2" type="ORF">ERX40_03365</name>
</gene>
<dbReference type="InterPro" id="IPR052537">
    <property type="entry name" value="Extradiol_RC_dioxygenase"/>
</dbReference>
<evidence type="ECO:0000313" key="3">
    <source>
        <dbReference type="Proteomes" id="UP000295280"/>
    </source>
</evidence>
<keyword evidence="2" id="KW-0560">Oxidoreductase</keyword>
<accession>A0A9Q8FRU2</accession>
<evidence type="ECO:0000259" key="1">
    <source>
        <dbReference type="PROSITE" id="PS51819"/>
    </source>
</evidence>
<dbReference type="InterPro" id="IPR037523">
    <property type="entry name" value="VOC_core"/>
</dbReference>
<dbReference type="InterPro" id="IPR004360">
    <property type="entry name" value="Glyas_Fos-R_dOase_dom"/>
</dbReference>
<comment type="caution">
    <text evidence="2">The sequence shown here is derived from an EMBL/GenBank/DDBJ whole genome shotgun (WGS) entry which is preliminary data.</text>
</comment>
<dbReference type="RefSeq" id="WP_133417080.1">
    <property type="nucleotide sequence ID" value="NZ_SCWD01000001.1"/>
</dbReference>
<dbReference type="PROSITE" id="PS51819">
    <property type="entry name" value="VOC"/>
    <property type="match status" value="2"/>
</dbReference>
<dbReference type="Pfam" id="PF00903">
    <property type="entry name" value="Glyoxalase"/>
    <property type="match status" value="2"/>
</dbReference>
<dbReference type="EMBL" id="SCWD01000001">
    <property type="protein sequence ID" value="TDM04219.1"/>
    <property type="molecule type" value="Genomic_DNA"/>
</dbReference>
<dbReference type="SUPFAM" id="SSF54593">
    <property type="entry name" value="Glyoxalase/Bleomycin resistance protein/Dihydroxybiphenyl dioxygenase"/>
    <property type="match status" value="1"/>
</dbReference>